<dbReference type="Proteomes" id="UP001149813">
    <property type="component" value="Unassembled WGS sequence"/>
</dbReference>
<organism evidence="1 2">
    <name type="scientific">Coemansia erecta</name>
    <dbReference type="NCBI Taxonomy" id="147472"/>
    <lineage>
        <taxon>Eukaryota</taxon>
        <taxon>Fungi</taxon>
        <taxon>Fungi incertae sedis</taxon>
        <taxon>Zoopagomycota</taxon>
        <taxon>Kickxellomycotina</taxon>
        <taxon>Kickxellomycetes</taxon>
        <taxon>Kickxellales</taxon>
        <taxon>Kickxellaceae</taxon>
        <taxon>Coemansia</taxon>
    </lineage>
</organism>
<name>A0A9W8CSW0_9FUNG</name>
<proteinExistence type="predicted"/>
<evidence type="ECO:0000313" key="1">
    <source>
        <dbReference type="EMBL" id="KAJ1724329.1"/>
    </source>
</evidence>
<dbReference type="EMBL" id="JANBOJ010000035">
    <property type="protein sequence ID" value="KAJ1724329.1"/>
    <property type="molecule type" value="Genomic_DNA"/>
</dbReference>
<reference evidence="1" key="1">
    <citation type="submission" date="2022-07" db="EMBL/GenBank/DDBJ databases">
        <title>Phylogenomic reconstructions and comparative analyses of Kickxellomycotina fungi.</title>
        <authorList>
            <person name="Reynolds N.K."/>
            <person name="Stajich J.E."/>
            <person name="Barry K."/>
            <person name="Grigoriev I.V."/>
            <person name="Crous P."/>
            <person name="Smith M.E."/>
        </authorList>
    </citation>
    <scope>NUCLEOTIDE SEQUENCE</scope>
    <source>
        <strain evidence="1">NBRC 32514</strain>
    </source>
</reference>
<gene>
    <name evidence="1" type="ORF">LPJ53_001412</name>
</gene>
<accession>A0A9W8CSW0</accession>
<keyword evidence="2" id="KW-1185">Reference proteome</keyword>
<protein>
    <submittedName>
        <fullName evidence="1">Uncharacterized protein</fullName>
    </submittedName>
</protein>
<comment type="caution">
    <text evidence="1">The sequence shown here is derived from an EMBL/GenBank/DDBJ whole genome shotgun (WGS) entry which is preliminary data.</text>
</comment>
<dbReference type="AlphaFoldDB" id="A0A9W8CSW0"/>
<evidence type="ECO:0000313" key="2">
    <source>
        <dbReference type="Proteomes" id="UP001149813"/>
    </source>
</evidence>
<sequence>MANKPTSGLPDLTKCVSDPSRKQGFACQMCGMKVQDDATGQPDLTRYLSRPSDKPGFLCQLCGMRVQDGATHLKHIMDGTCQKRKSDQRLGLW</sequence>